<dbReference type="Proteomes" id="UP001595629">
    <property type="component" value="Unassembled WGS sequence"/>
</dbReference>
<gene>
    <name evidence="3" type="ORF">ACFORG_17290</name>
</gene>
<dbReference type="Gene3D" id="1.20.1050.10">
    <property type="match status" value="1"/>
</dbReference>
<dbReference type="InterPro" id="IPR036249">
    <property type="entry name" value="Thioredoxin-like_sf"/>
</dbReference>
<dbReference type="EMBL" id="JBHRXI010000017">
    <property type="protein sequence ID" value="MFC3615513.1"/>
    <property type="molecule type" value="Genomic_DNA"/>
</dbReference>
<evidence type="ECO:0000313" key="4">
    <source>
        <dbReference type="Proteomes" id="UP001595629"/>
    </source>
</evidence>
<proteinExistence type="predicted"/>
<dbReference type="Gene3D" id="3.40.30.10">
    <property type="entry name" value="Glutaredoxin"/>
    <property type="match status" value="1"/>
</dbReference>
<comment type="caution">
    <text evidence="3">The sequence shown here is derived from an EMBL/GenBank/DDBJ whole genome shotgun (WGS) entry which is preliminary data.</text>
</comment>
<evidence type="ECO:0000259" key="2">
    <source>
        <dbReference type="PROSITE" id="PS50405"/>
    </source>
</evidence>
<sequence length="237" mass="25996">MTDMLRLHYAPDNASLIIRLALEEMGVPYKAVLVDRAARAQDTPAYRALNPAGLIPVLETPHGPVFETGAILLWLADRRAAARIPMAPAPDATDRGDFLKWLFFTANTVHTEMRLLFYPEKYAPGLDAEALRDGIRTRLRGHLGLLDMAAKANPAWLSPDRPSVLTCYLACLLRWMALYPRGTDLSWFSLSDTPWLHRVASAMETRPSARAAIAAEGLGATPFTAPTYATPPEGSAT</sequence>
<dbReference type="PROSITE" id="PS50405">
    <property type="entry name" value="GST_CTER"/>
    <property type="match status" value="1"/>
</dbReference>
<dbReference type="PROSITE" id="PS50404">
    <property type="entry name" value="GST_NTER"/>
    <property type="match status" value="1"/>
</dbReference>
<feature type="domain" description="GST C-terminal" evidence="2">
    <location>
        <begin position="91"/>
        <end position="223"/>
    </location>
</feature>
<evidence type="ECO:0000313" key="3">
    <source>
        <dbReference type="EMBL" id="MFC3615513.1"/>
    </source>
</evidence>
<dbReference type="SFLD" id="SFLDS00019">
    <property type="entry name" value="Glutathione_Transferase_(cytos"/>
    <property type="match status" value="1"/>
</dbReference>
<dbReference type="InterPro" id="IPR010987">
    <property type="entry name" value="Glutathione-S-Trfase_C-like"/>
</dbReference>
<dbReference type="CDD" id="cd03057">
    <property type="entry name" value="GST_N_Beta"/>
    <property type="match status" value="1"/>
</dbReference>
<keyword evidence="4" id="KW-1185">Reference proteome</keyword>
<dbReference type="InterPro" id="IPR004045">
    <property type="entry name" value="Glutathione_S-Trfase_N"/>
</dbReference>
<dbReference type="PANTHER" id="PTHR44051:SF8">
    <property type="entry name" value="GLUTATHIONE S-TRANSFERASE GSTA"/>
    <property type="match status" value="1"/>
</dbReference>
<evidence type="ECO:0000259" key="1">
    <source>
        <dbReference type="PROSITE" id="PS50404"/>
    </source>
</evidence>
<accession>A0ABV7TJY2</accession>
<dbReference type="PANTHER" id="PTHR44051">
    <property type="entry name" value="GLUTATHIONE S-TRANSFERASE-RELATED"/>
    <property type="match status" value="1"/>
</dbReference>
<feature type="domain" description="GST N-terminal" evidence="1">
    <location>
        <begin position="2"/>
        <end position="83"/>
    </location>
</feature>
<dbReference type="InterPro" id="IPR040079">
    <property type="entry name" value="Glutathione_S-Trfase"/>
</dbReference>
<name>A0ABV7TJY2_9RHOB</name>
<reference evidence="4" key="1">
    <citation type="journal article" date="2019" name="Int. J. Syst. Evol. Microbiol.">
        <title>The Global Catalogue of Microorganisms (GCM) 10K type strain sequencing project: providing services to taxonomists for standard genome sequencing and annotation.</title>
        <authorList>
            <consortium name="The Broad Institute Genomics Platform"/>
            <consortium name="The Broad Institute Genome Sequencing Center for Infectious Disease"/>
            <person name="Wu L."/>
            <person name="Ma J."/>
        </authorList>
    </citation>
    <scope>NUCLEOTIDE SEQUENCE [LARGE SCALE GENOMIC DNA]</scope>
    <source>
        <strain evidence="4">KCTC 42911</strain>
    </source>
</reference>
<dbReference type="SFLD" id="SFLDG00358">
    <property type="entry name" value="Main_(cytGST)"/>
    <property type="match status" value="1"/>
</dbReference>
<dbReference type="SUPFAM" id="SSF47616">
    <property type="entry name" value="GST C-terminal domain-like"/>
    <property type="match status" value="1"/>
</dbReference>
<dbReference type="Pfam" id="PF13409">
    <property type="entry name" value="GST_N_2"/>
    <property type="match status" value="1"/>
</dbReference>
<organism evidence="3 4">
    <name type="scientific">Lutimaribacter marinistellae</name>
    <dbReference type="NCBI Taxonomy" id="1820329"/>
    <lineage>
        <taxon>Bacteria</taxon>
        <taxon>Pseudomonadati</taxon>
        <taxon>Pseudomonadota</taxon>
        <taxon>Alphaproteobacteria</taxon>
        <taxon>Rhodobacterales</taxon>
        <taxon>Roseobacteraceae</taxon>
        <taxon>Lutimaribacter</taxon>
    </lineage>
</organism>
<dbReference type="RefSeq" id="WP_386736783.1">
    <property type="nucleotide sequence ID" value="NZ_JBHRXI010000017.1"/>
</dbReference>
<dbReference type="SUPFAM" id="SSF52833">
    <property type="entry name" value="Thioredoxin-like"/>
    <property type="match status" value="1"/>
</dbReference>
<protein>
    <submittedName>
        <fullName evidence="3">Glutathione S-transferase family protein</fullName>
    </submittedName>
</protein>
<dbReference type="InterPro" id="IPR036282">
    <property type="entry name" value="Glutathione-S-Trfase_C_sf"/>
</dbReference>